<reference evidence="2" key="1">
    <citation type="submission" date="2013-11" db="EMBL/GenBank/DDBJ databases">
        <title>Genome sequence of the fusiform rust pathogen reveals effectors for host alternation and coevolution with pine.</title>
        <authorList>
            <consortium name="DOE Joint Genome Institute"/>
            <person name="Smith K."/>
            <person name="Pendleton A."/>
            <person name="Kubisiak T."/>
            <person name="Anderson C."/>
            <person name="Salamov A."/>
            <person name="Aerts A."/>
            <person name="Riley R."/>
            <person name="Clum A."/>
            <person name="Lindquist E."/>
            <person name="Ence D."/>
            <person name="Campbell M."/>
            <person name="Kronenberg Z."/>
            <person name="Feau N."/>
            <person name="Dhillon B."/>
            <person name="Hamelin R."/>
            <person name="Burleigh J."/>
            <person name="Smith J."/>
            <person name="Yandell M."/>
            <person name="Nelson C."/>
            <person name="Grigoriev I."/>
            <person name="Davis J."/>
        </authorList>
    </citation>
    <scope>NUCLEOTIDE SEQUENCE</scope>
    <source>
        <strain evidence="2">G11</strain>
    </source>
</reference>
<evidence type="ECO:0000256" key="1">
    <source>
        <dbReference type="SAM" id="MobiDB-lite"/>
    </source>
</evidence>
<name>A0A9P6NDG3_9BASI</name>
<feature type="compositionally biased region" description="Polar residues" evidence="1">
    <location>
        <begin position="238"/>
        <end position="266"/>
    </location>
</feature>
<feature type="region of interest" description="Disordered" evidence="1">
    <location>
        <begin position="1"/>
        <end position="23"/>
    </location>
</feature>
<sequence>MHRRSRIPLNSVKFHDGPEEEQQITPRFRSGLEKAISVHHAALNAEVGQPKTPEETRPTELADQRPRAGPPCLQALLRLEHLLRPSPSFSSGLQRRIISEPFSIHHQQSLVETIDELHRQRPHLSKSDQRLKPSSKIKLINVTGLKSHYAAQVSDNASQSDIHDAQKSSETTSSMVSYRYDRSPAPSPPSSFSSFLSDGTHKDHHSNLHQNAEKPAKETGSDDTGQHSMPPSSLRPASISSALKSSQLISPNLKRSPQGNRSTSSAKEQRLQSHSRHVAPESPSVAAPVKPLFRSLARQDPPDPNKNTHVAEFIPQAVPKTIQNIPADARPKDERIPARDSTKETTRRASRASPSTRSLRAHSAPVPHTRPTTDNQNAAASIPMPADHASTTQHMPKLNTTTGNTDALAQTPFLPSNSLSVFPSIQKPKSPLDTRSPSSQPEKHPQTTIHTPTDLRQACLQPIRTRGLSPIIKSVKYGVLQLALPKTSNHDAHQPQLDDRLELRFWLSEDLLEYLGSRAGNLLIIRQDGTTIQWMTRDAQVSIELNVISLQTSIDTSTRLATFYQLAALPDSLIQLFRYLNRCINSLKSRTPLIVFQISSSIFHQRAHCTIMINGDKPDIVIDWRSNQKIKISRIHCQVKVWIQTIAQIDKSGRSDSMIEVGKCDEDGVLADELVEKIRMIASSRGEDELHRLNDRLETVSRCLGMTNKLLGVLESGSHP</sequence>
<feature type="compositionally biased region" description="Basic and acidic residues" evidence="1">
    <location>
        <begin position="329"/>
        <end position="347"/>
    </location>
</feature>
<gene>
    <name evidence="2" type="ORF">CROQUDRAFT_98064</name>
</gene>
<dbReference type="Proteomes" id="UP000886653">
    <property type="component" value="Unassembled WGS sequence"/>
</dbReference>
<accession>A0A9P6NDG3</accession>
<proteinExistence type="predicted"/>
<feature type="compositionally biased region" description="Polar residues" evidence="1">
    <location>
        <begin position="370"/>
        <end position="379"/>
    </location>
</feature>
<evidence type="ECO:0000313" key="3">
    <source>
        <dbReference type="Proteomes" id="UP000886653"/>
    </source>
</evidence>
<feature type="compositionally biased region" description="Basic and acidic residues" evidence="1">
    <location>
        <begin position="211"/>
        <end position="220"/>
    </location>
</feature>
<evidence type="ECO:0000313" key="2">
    <source>
        <dbReference type="EMBL" id="KAG0142008.1"/>
    </source>
</evidence>
<keyword evidence="3" id="KW-1185">Reference proteome</keyword>
<feature type="region of interest" description="Disordered" evidence="1">
    <location>
        <begin position="45"/>
        <end position="68"/>
    </location>
</feature>
<feature type="compositionally biased region" description="Polar residues" evidence="1">
    <location>
        <begin position="433"/>
        <end position="451"/>
    </location>
</feature>
<comment type="caution">
    <text evidence="2">The sequence shown here is derived from an EMBL/GenBank/DDBJ whole genome shotgun (WGS) entry which is preliminary data.</text>
</comment>
<dbReference type="AlphaFoldDB" id="A0A9P6NDG3"/>
<organism evidence="2 3">
    <name type="scientific">Cronartium quercuum f. sp. fusiforme G11</name>
    <dbReference type="NCBI Taxonomy" id="708437"/>
    <lineage>
        <taxon>Eukaryota</taxon>
        <taxon>Fungi</taxon>
        <taxon>Dikarya</taxon>
        <taxon>Basidiomycota</taxon>
        <taxon>Pucciniomycotina</taxon>
        <taxon>Pucciniomycetes</taxon>
        <taxon>Pucciniales</taxon>
        <taxon>Coleosporiaceae</taxon>
        <taxon>Cronartium</taxon>
    </lineage>
</organism>
<protein>
    <submittedName>
        <fullName evidence="2">Uncharacterized protein</fullName>
    </submittedName>
</protein>
<feature type="region of interest" description="Disordered" evidence="1">
    <location>
        <begin position="154"/>
        <end position="455"/>
    </location>
</feature>
<dbReference type="EMBL" id="MU167363">
    <property type="protein sequence ID" value="KAG0142008.1"/>
    <property type="molecule type" value="Genomic_DNA"/>
</dbReference>
<dbReference type="OrthoDB" id="2507366at2759"/>
<feature type="compositionally biased region" description="Polar residues" evidence="1">
    <location>
        <begin position="389"/>
        <end position="423"/>
    </location>
</feature>
<feature type="compositionally biased region" description="Polar residues" evidence="1">
    <location>
        <begin position="222"/>
        <end position="231"/>
    </location>
</feature>
<feature type="compositionally biased region" description="Basic and acidic residues" evidence="1">
    <location>
        <begin position="52"/>
        <end position="66"/>
    </location>
</feature>